<reference evidence="1" key="1">
    <citation type="journal article" date="2023" name="Mol. Phylogenet. Evol.">
        <title>Genome-scale phylogeny and comparative genomics of the fungal order Sordariales.</title>
        <authorList>
            <person name="Hensen N."/>
            <person name="Bonometti L."/>
            <person name="Westerberg I."/>
            <person name="Brannstrom I.O."/>
            <person name="Guillou S."/>
            <person name="Cros-Aarteil S."/>
            <person name="Calhoun S."/>
            <person name="Haridas S."/>
            <person name="Kuo A."/>
            <person name="Mondo S."/>
            <person name="Pangilinan J."/>
            <person name="Riley R."/>
            <person name="LaButti K."/>
            <person name="Andreopoulos B."/>
            <person name="Lipzen A."/>
            <person name="Chen C."/>
            <person name="Yan M."/>
            <person name="Daum C."/>
            <person name="Ng V."/>
            <person name="Clum A."/>
            <person name="Steindorff A."/>
            <person name="Ohm R.A."/>
            <person name="Martin F."/>
            <person name="Silar P."/>
            <person name="Natvig D.O."/>
            <person name="Lalanne C."/>
            <person name="Gautier V."/>
            <person name="Ament-Velasquez S.L."/>
            <person name="Kruys A."/>
            <person name="Hutchinson M.I."/>
            <person name="Powell A.J."/>
            <person name="Barry K."/>
            <person name="Miller A.N."/>
            <person name="Grigoriev I.V."/>
            <person name="Debuchy R."/>
            <person name="Gladieux P."/>
            <person name="Hiltunen Thoren M."/>
            <person name="Johannesson H."/>
        </authorList>
    </citation>
    <scope>NUCLEOTIDE SEQUENCE</scope>
    <source>
        <strain evidence="1">CBS 560.94</strain>
    </source>
</reference>
<comment type="caution">
    <text evidence="1">The sequence shown here is derived from an EMBL/GenBank/DDBJ whole genome shotgun (WGS) entry which is preliminary data.</text>
</comment>
<keyword evidence="2" id="KW-1185">Reference proteome</keyword>
<organism evidence="1 2">
    <name type="scientific">Neurospora tetraspora</name>
    <dbReference type="NCBI Taxonomy" id="94610"/>
    <lineage>
        <taxon>Eukaryota</taxon>
        <taxon>Fungi</taxon>
        <taxon>Dikarya</taxon>
        <taxon>Ascomycota</taxon>
        <taxon>Pezizomycotina</taxon>
        <taxon>Sordariomycetes</taxon>
        <taxon>Sordariomycetidae</taxon>
        <taxon>Sordariales</taxon>
        <taxon>Sordariaceae</taxon>
        <taxon>Neurospora</taxon>
    </lineage>
</organism>
<protein>
    <submittedName>
        <fullName evidence="1">Uncharacterized protein</fullName>
    </submittedName>
</protein>
<evidence type="ECO:0000313" key="2">
    <source>
        <dbReference type="Proteomes" id="UP001278500"/>
    </source>
</evidence>
<evidence type="ECO:0000313" key="1">
    <source>
        <dbReference type="EMBL" id="KAK3344952.1"/>
    </source>
</evidence>
<dbReference type="RefSeq" id="XP_062681565.1">
    <property type="nucleotide sequence ID" value="XM_062825576.1"/>
</dbReference>
<name>A0AAE0JEQ0_9PEZI</name>
<dbReference type="EMBL" id="JAUEPP010000004">
    <property type="protein sequence ID" value="KAK3344952.1"/>
    <property type="molecule type" value="Genomic_DNA"/>
</dbReference>
<proteinExistence type="predicted"/>
<gene>
    <name evidence="1" type="ORF">B0H65DRAFT_442411</name>
</gene>
<reference evidence="1" key="2">
    <citation type="submission" date="2023-06" db="EMBL/GenBank/DDBJ databases">
        <authorList>
            <consortium name="Lawrence Berkeley National Laboratory"/>
            <person name="Haridas S."/>
            <person name="Hensen N."/>
            <person name="Bonometti L."/>
            <person name="Westerberg I."/>
            <person name="Brannstrom I.O."/>
            <person name="Guillou S."/>
            <person name="Cros-Aarteil S."/>
            <person name="Calhoun S."/>
            <person name="Kuo A."/>
            <person name="Mondo S."/>
            <person name="Pangilinan J."/>
            <person name="Riley R."/>
            <person name="Labutti K."/>
            <person name="Andreopoulos B."/>
            <person name="Lipzen A."/>
            <person name="Chen C."/>
            <person name="Yanf M."/>
            <person name="Daum C."/>
            <person name="Ng V."/>
            <person name="Clum A."/>
            <person name="Steindorff A."/>
            <person name="Ohm R."/>
            <person name="Martin F."/>
            <person name="Silar P."/>
            <person name="Natvig D."/>
            <person name="Lalanne C."/>
            <person name="Gautier V."/>
            <person name="Ament-Velasquez S.L."/>
            <person name="Kruys A."/>
            <person name="Hutchinson M.I."/>
            <person name="Powell A.J."/>
            <person name="Barry K."/>
            <person name="Miller A.N."/>
            <person name="Grigoriev I.V."/>
            <person name="Debuchy R."/>
            <person name="Gladieux P."/>
            <person name="Thoren M.H."/>
            <person name="Johannesson H."/>
        </authorList>
    </citation>
    <scope>NUCLEOTIDE SEQUENCE</scope>
    <source>
        <strain evidence="1">CBS 560.94</strain>
    </source>
</reference>
<dbReference type="AlphaFoldDB" id="A0AAE0JEQ0"/>
<dbReference type="Proteomes" id="UP001278500">
    <property type="component" value="Unassembled WGS sequence"/>
</dbReference>
<accession>A0AAE0JEQ0</accession>
<sequence>MVTDKDGSSSASISTVYPVFGRHTRGIALPRRYKTTFVTTITSRVPAAAAAASRMEGPWKHFGNMVTSLPNTTCHACCLVSVRLPIRQPPRIVVQCDMHMYLSCEICIFDARSFVSSLHVEHLHLLMLMGFVVPQPRLRWSWHLHNRNTPSILRLEAGRTVMIVHFSVMLRGVYLIPDECLSKKDDFVLVFRYRHKVKKSNLDIVRRIDEWSKRMAGPRSTIEFTSQLRGGP</sequence>
<dbReference type="GeneID" id="87862730"/>